<evidence type="ECO:0000313" key="1">
    <source>
        <dbReference type="EMBL" id="GAA0508292.1"/>
    </source>
</evidence>
<dbReference type="Proteomes" id="UP001500220">
    <property type="component" value="Unassembled WGS sequence"/>
</dbReference>
<evidence type="ECO:0000313" key="4">
    <source>
        <dbReference type="Proteomes" id="UP001500220"/>
    </source>
</evidence>
<comment type="caution">
    <text evidence="2">The sequence shown here is derived from an EMBL/GenBank/DDBJ whole genome shotgun (WGS) entry which is preliminary data.</text>
</comment>
<proteinExistence type="predicted"/>
<sequence>MIAKFLSGLPRWRRTRALRSAQLLDDVVDAQVETLPQLPDELRRRHADHLAELVLLAQSYRHYAAGWISRRELDKRGRAALRRMEQCGYVPLVQLTDGE</sequence>
<dbReference type="EMBL" id="BMMT01000005">
    <property type="protein sequence ID" value="GGI82419.1"/>
    <property type="molecule type" value="Genomic_DNA"/>
</dbReference>
<evidence type="ECO:0000313" key="2">
    <source>
        <dbReference type="EMBL" id="GGI82419.1"/>
    </source>
</evidence>
<dbReference type="Proteomes" id="UP000597989">
    <property type="component" value="Unassembled WGS sequence"/>
</dbReference>
<reference evidence="2 3" key="1">
    <citation type="journal article" date="2014" name="Int. J. Syst. Evol. Microbiol.">
        <title>Complete genome sequence of Corynebacterium casei LMG S-19264T (=DSM 44701T), isolated from a smear-ripened cheese.</title>
        <authorList>
            <consortium name="US DOE Joint Genome Institute (JGI-PGF)"/>
            <person name="Walter F."/>
            <person name="Albersmeier A."/>
            <person name="Kalinowski J."/>
            <person name="Ruckert C."/>
        </authorList>
    </citation>
    <scope>NUCLEOTIDE SEQUENCE [LARGE SCALE GENOMIC DNA]</scope>
    <source>
        <strain evidence="2 3">CGMCC 4.7206</strain>
    </source>
</reference>
<name>A0A917NC21_9PSEU</name>
<dbReference type="RefSeq" id="WP_188986996.1">
    <property type="nucleotide sequence ID" value="NZ_BAAAHC010000003.1"/>
</dbReference>
<dbReference type="EMBL" id="BAAAHC010000003">
    <property type="protein sequence ID" value="GAA0508292.1"/>
    <property type="molecule type" value="Genomic_DNA"/>
</dbReference>
<reference evidence="2" key="3">
    <citation type="submission" date="2020-09" db="EMBL/GenBank/DDBJ databases">
        <authorList>
            <person name="Sun Q."/>
            <person name="Zhou Y."/>
        </authorList>
    </citation>
    <scope>NUCLEOTIDE SEQUENCE</scope>
    <source>
        <strain evidence="2">CGMCC 4.7206</strain>
    </source>
</reference>
<reference evidence="1" key="4">
    <citation type="submission" date="2023-12" db="EMBL/GenBank/DDBJ databases">
        <authorList>
            <person name="Sun Q."/>
            <person name="Inoue M."/>
        </authorList>
    </citation>
    <scope>NUCLEOTIDE SEQUENCE</scope>
    <source>
        <strain evidence="1">JCM 10664</strain>
    </source>
</reference>
<organism evidence="2 3">
    <name type="scientific">Saccharopolyspora thermophila</name>
    <dbReference type="NCBI Taxonomy" id="89367"/>
    <lineage>
        <taxon>Bacteria</taxon>
        <taxon>Bacillati</taxon>
        <taxon>Actinomycetota</taxon>
        <taxon>Actinomycetes</taxon>
        <taxon>Pseudonocardiales</taxon>
        <taxon>Pseudonocardiaceae</taxon>
        <taxon>Saccharopolyspora</taxon>
    </lineage>
</organism>
<evidence type="ECO:0000313" key="3">
    <source>
        <dbReference type="Proteomes" id="UP000597989"/>
    </source>
</evidence>
<accession>A0A917NC21</accession>
<reference evidence="1 4" key="2">
    <citation type="journal article" date="2019" name="Int. J. Syst. Evol. Microbiol.">
        <title>The Global Catalogue of Microorganisms (GCM) 10K type strain sequencing project: providing services to taxonomists for standard genome sequencing and annotation.</title>
        <authorList>
            <consortium name="The Broad Institute Genomics Platform"/>
            <consortium name="The Broad Institute Genome Sequencing Center for Infectious Disease"/>
            <person name="Wu L."/>
            <person name="Ma J."/>
        </authorList>
    </citation>
    <scope>NUCLEOTIDE SEQUENCE [LARGE SCALE GENOMIC DNA]</scope>
    <source>
        <strain evidence="1 4">JCM 10664</strain>
    </source>
</reference>
<gene>
    <name evidence="1" type="ORF">GCM10009545_07960</name>
    <name evidence="2" type="ORF">GCM10011581_19760</name>
</gene>
<protein>
    <submittedName>
        <fullName evidence="2">Uncharacterized protein</fullName>
    </submittedName>
</protein>
<keyword evidence="4" id="KW-1185">Reference proteome</keyword>
<dbReference type="AlphaFoldDB" id="A0A917NC21"/>